<keyword evidence="1" id="KW-0460">Magnesium</keyword>
<feature type="binding site" evidence="1">
    <location>
        <position position="79"/>
    </location>
    <ligand>
        <name>Mg(2+)</name>
        <dbReference type="ChEBI" id="CHEBI:18420"/>
        <label>1</label>
        <note>catalytic</note>
    </ligand>
</feature>
<dbReference type="GO" id="GO:0046872">
    <property type="term" value="F:metal ion binding"/>
    <property type="evidence" value="ECO:0007669"/>
    <property type="project" value="UniProtKB-KW"/>
</dbReference>
<dbReference type="SUPFAM" id="SSF56655">
    <property type="entry name" value="Carbohydrate phosphatase"/>
    <property type="match status" value="1"/>
</dbReference>
<dbReference type="Proteomes" id="UP000001942">
    <property type="component" value="Chromosome"/>
</dbReference>
<comment type="cofactor">
    <cofactor evidence="1">
        <name>Mg(2+)</name>
        <dbReference type="ChEBI" id="CHEBI:18420"/>
    </cofactor>
</comment>
<feature type="binding site" evidence="1">
    <location>
        <position position="80"/>
    </location>
    <ligand>
        <name>Mg(2+)</name>
        <dbReference type="ChEBI" id="CHEBI:18420"/>
        <label>1</label>
        <note>catalytic</note>
    </ligand>
</feature>
<organism evidence="2 3">
    <name type="scientific">Ehrlichia sennetsu (strain ATCC VR-367 / Miyayama)</name>
    <name type="common">Neorickettsia sennetsu</name>
    <dbReference type="NCBI Taxonomy" id="222891"/>
    <lineage>
        <taxon>Bacteria</taxon>
        <taxon>Pseudomonadati</taxon>
        <taxon>Pseudomonadota</taxon>
        <taxon>Alphaproteobacteria</taxon>
        <taxon>Rickettsiales</taxon>
        <taxon>Anaplasmataceae</taxon>
        <taxon>Ehrlichia</taxon>
    </lineage>
</organism>
<dbReference type="HOGENOM" id="CLU_1150898_0_0_5"/>
<keyword evidence="3" id="KW-1185">Reference proteome</keyword>
<accession>Q2GCX1</accession>
<sequence>MWKLRMVMRSSIVRKVSEAIRKVCNPLVRDFHEIQRLQGYQNLSSFVHVTHERVRSKLLFELDSYNAAGSRYELVVFPIDGKENFFRGISDFAVSVLIKKDGKAFACVVELPMTHTTFFAELSSGAYLEDLGGTMRLKIKNCVAFDLTKAVVFLDYMENRLNLIGRRMLGCDSLAACYVASSRGDALLLKVGDVNPELLLLIRLLIAESGGKELWFEDVVLFAHLDLCEKFRQLLGATQ</sequence>
<protein>
    <submittedName>
        <fullName evidence="2">Inositol monophosphatase family protein</fullName>
    </submittedName>
</protein>
<evidence type="ECO:0000313" key="2">
    <source>
        <dbReference type="EMBL" id="ABD46322.1"/>
    </source>
</evidence>
<dbReference type="Pfam" id="PF00459">
    <property type="entry name" value="Inositol_P"/>
    <property type="match status" value="1"/>
</dbReference>
<reference evidence="2 3" key="1">
    <citation type="journal article" date="2006" name="PLoS Genet.">
        <title>Comparative genomics of emerging human ehrlichiosis agents.</title>
        <authorList>
            <person name="Dunning Hotopp J.C."/>
            <person name="Lin M."/>
            <person name="Madupu R."/>
            <person name="Crabtree J."/>
            <person name="Angiuoli S.V."/>
            <person name="Eisen J.A."/>
            <person name="Seshadri R."/>
            <person name="Ren Q."/>
            <person name="Wu M."/>
            <person name="Utterback T.R."/>
            <person name="Smith S."/>
            <person name="Lewis M."/>
            <person name="Khouri H."/>
            <person name="Zhang C."/>
            <person name="Niu H."/>
            <person name="Lin Q."/>
            <person name="Ohashi N."/>
            <person name="Zhi N."/>
            <person name="Nelson W."/>
            <person name="Brinkac L.M."/>
            <person name="Dodson R.J."/>
            <person name="Rosovitz M.J."/>
            <person name="Sundaram J."/>
            <person name="Daugherty S.C."/>
            <person name="Davidsen T."/>
            <person name="Durkin A.S."/>
            <person name="Gwinn M."/>
            <person name="Haft D.H."/>
            <person name="Selengut J.D."/>
            <person name="Sullivan S.A."/>
            <person name="Zafar N."/>
            <person name="Zhou L."/>
            <person name="Benahmed F."/>
            <person name="Forberger H."/>
            <person name="Halpin R."/>
            <person name="Mulligan S."/>
            <person name="Robinson J."/>
            <person name="White O."/>
            <person name="Rikihisa Y."/>
            <person name="Tettelin H."/>
        </authorList>
    </citation>
    <scope>NUCLEOTIDE SEQUENCE [LARGE SCALE GENOMIC DNA]</scope>
    <source>
        <strain evidence="3">ATCC VR-367 / Miyayama</strain>
    </source>
</reference>
<dbReference type="STRING" id="222891.NSE_0800"/>
<gene>
    <name evidence="2" type="ordered locus">NSE_0800</name>
</gene>
<proteinExistence type="predicted"/>
<dbReference type="KEGG" id="nse:NSE_0800"/>
<dbReference type="AlphaFoldDB" id="Q2GCX1"/>
<name>Q2GCX1_EHRS3</name>
<evidence type="ECO:0000313" key="3">
    <source>
        <dbReference type="Proteomes" id="UP000001942"/>
    </source>
</evidence>
<dbReference type="Gene3D" id="3.30.540.10">
    <property type="entry name" value="Fructose-1,6-Bisphosphatase, subunit A, domain 1"/>
    <property type="match status" value="1"/>
</dbReference>
<dbReference type="eggNOG" id="COG0483">
    <property type="taxonomic scope" value="Bacteria"/>
</dbReference>
<dbReference type="EMBL" id="CP000237">
    <property type="protein sequence ID" value="ABD46322.1"/>
    <property type="molecule type" value="Genomic_DNA"/>
</dbReference>
<keyword evidence="1" id="KW-0479">Metal-binding</keyword>
<dbReference type="InterPro" id="IPR000760">
    <property type="entry name" value="Inositol_monophosphatase-like"/>
</dbReference>
<evidence type="ECO:0000256" key="1">
    <source>
        <dbReference type="PIRSR" id="PIRSR600760-2"/>
    </source>
</evidence>